<accession>A0A4R1BJ68</accession>
<dbReference type="AlphaFoldDB" id="A0A4R1BJ68"/>
<organism evidence="2 3">
    <name type="scientific">Rubrobacter taiwanensis</name>
    <dbReference type="NCBI Taxonomy" id="185139"/>
    <lineage>
        <taxon>Bacteria</taxon>
        <taxon>Bacillati</taxon>
        <taxon>Actinomycetota</taxon>
        <taxon>Rubrobacteria</taxon>
        <taxon>Rubrobacterales</taxon>
        <taxon>Rubrobacteraceae</taxon>
        <taxon>Rubrobacter</taxon>
    </lineage>
</organism>
<protein>
    <submittedName>
        <fullName evidence="2">Uncharacterized protein</fullName>
    </submittedName>
</protein>
<proteinExistence type="predicted"/>
<dbReference type="RefSeq" id="WP_132690533.1">
    <property type="nucleotide sequence ID" value="NZ_SKBU01000014.1"/>
</dbReference>
<gene>
    <name evidence="2" type="ORF">E0L93_07490</name>
</gene>
<reference evidence="2 3" key="1">
    <citation type="submission" date="2019-03" db="EMBL/GenBank/DDBJ databases">
        <title>Whole genome sequence of a novel Rubrobacter taiwanensis strain, isolated from Yellowstone National Park.</title>
        <authorList>
            <person name="Freed S."/>
            <person name="Ramaley R.F."/>
            <person name="Kyndt J.A."/>
        </authorList>
    </citation>
    <scope>NUCLEOTIDE SEQUENCE [LARGE SCALE GENOMIC DNA]</scope>
    <source>
        <strain evidence="2 3">Yellowstone</strain>
    </source>
</reference>
<feature type="transmembrane region" description="Helical" evidence="1">
    <location>
        <begin position="15"/>
        <end position="35"/>
    </location>
</feature>
<keyword evidence="1" id="KW-0812">Transmembrane</keyword>
<keyword evidence="3" id="KW-1185">Reference proteome</keyword>
<keyword evidence="1" id="KW-1133">Transmembrane helix</keyword>
<name>A0A4R1BJ68_9ACTN</name>
<evidence type="ECO:0000256" key="1">
    <source>
        <dbReference type="SAM" id="Phobius"/>
    </source>
</evidence>
<comment type="caution">
    <text evidence="2">The sequence shown here is derived from an EMBL/GenBank/DDBJ whole genome shotgun (WGS) entry which is preliminary data.</text>
</comment>
<keyword evidence="1" id="KW-0472">Membrane</keyword>
<evidence type="ECO:0000313" key="3">
    <source>
        <dbReference type="Proteomes" id="UP000295244"/>
    </source>
</evidence>
<sequence>MRLPDTTTSGKRRGLPLLAGAVIVLILAVPAALLLPGRDTGSRDEFMTGGVADLRLSTQRAGYPPEEDVRRFEGRPRAVYVYLTVREMDAGGGLEARVRREGFRPWPLGGIRVVDEAGDRLIRSREGVSGLLRFAVVPESGGRLPEGRYTLSVYRGEEEVARRWFEVGG</sequence>
<evidence type="ECO:0000313" key="2">
    <source>
        <dbReference type="EMBL" id="TCJ17363.1"/>
    </source>
</evidence>
<dbReference type="EMBL" id="SKBU01000014">
    <property type="protein sequence ID" value="TCJ17363.1"/>
    <property type="molecule type" value="Genomic_DNA"/>
</dbReference>
<dbReference type="OrthoDB" id="9802489at2"/>
<dbReference type="Proteomes" id="UP000295244">
    <property type="component" value="Unassembled WGS sequence"/>
</dbReference>